<organism evidence="1">
    <name type="scientific">marine sediment metagenome</name>
    <dbReference type="NCBI Taxonomy" id="412755"/>
    <lineage>
        <taxon>unclassified sequences</taxon>
        <taxon>metagenomes</taxon>
        <taxon>ecological metagenomes</taxon>
    </lineage>
</organism>
<gene>
    <name evidence="1" type="ORF">S03H2_49983</name>
</gene>
<protein>
    <submittedName>
        <fullName evidence="1">Uncharacterized protein</fullName>
    </submittedName>
</protein>
<evidence type="ECO:0000313" key="1">
    <source>
        <dbReference type="EMBL" id="GAH62517.1"/>
    </source>
</evidence>
<sequence length="129" mass="14838">ARAKPKGTHGKVTGLICRAELLDAKGADDLDSFLRWLIEGPAESAERRSLRQNQTDWLRPAEPFQAVLHLERLEEEVLDLPFWKPAPLPHLNRSDGRPPWRTFVTDKVRDLVLAWAAPDFERFGYETRP</sequence>
<name>X1GZF1_9ZZZZ</name>
<proteinExistence type="predicted"/>
<reference evidence="1" key="1">
    <citation type="journal article" date="2014" name="Front. Microbiol.">
        <title>High frequency of phylogenetically diverse reductive dehalogenase-homologous genes in deep subseafloor sedimentary metagenomes.</title>
        <authorList>
            <person name="Kawai M."/>
            <person name="Futagami T."/>
            <person name="Toyoda A."/>
            <person name="Takaki Y."/>
            <person name="Nishi S."/>
            <person name="Hori S."/>
            <person name="Arai W."/>
            <person name="Tsubouchi T."/>
            <person name="Morono Y."/>
            <person name="Uchiyama I."/>
            <person name="Ito T."/>
            <person name="Fujiyama A."/>
            <person name="Inagaki F."/>
            <person name="Takami H."/>
        </authorList>
    </citation>
    <scope>NUCLEOTIDE SEQUENCE</scope>
    <source>
        <strain evidence="1">Expedition CK06-06</strain>
    </source>
</reference>
<comment type="caution">
    <text evidence="1">The sequence shown here is derived from an EMBL/GenBank/DDBJ whole genome shotgun (WGS) entry which is preliminary data.</text>
</comment>
<dbReference type="EMBL" id="BARU01031618">
    <property type="protein sequence ID" value="GAH62517.1"/>
    <property type="molecule type" value="Genomic_DNA"/>
</dbReference>
<accession>X1GZF1</accession>
<feature type="non-terminal residue" evidence="1">
    <location>
        <position position="1"/>
    </location>
</feature>
<dbReference type="AlphaFoldDB" id="X1GZF1"/>